<dbReference type="InterPro" id="IPR036388">
    <property type="entry name" value="WH-like_DNA-bd_sf"/>
</dbReference>
<comment type="caution">
    <text evidence="10">The sequence shown here is derived from an EMBL/GenBank/DDBJ whole genome shotgun (WGS) entry which is preliminary data.</text>
</comment>
<keyword evidence="4 10" id="KW-0489">Methyltransferase</keyword>
<dbReference type="InterPro" id="IPR014048">
    <property type="entry name" value="MethylDNA_cys_MeTrfase_DNA-bd"/>
</dbReference>
<dbReference type="GO" id="GO:0003908">
    <property type="term" value="F:methylated-DNA-[protein]-cysteine S-methyltransferase activity"/>
    <property type="evidence" value="ECO:0007669"/>
    <property type="project" value="UniProtKB-EC"/>
</dbReference>
<dbReference type="CDD" id="cd06445">
    <property type="entry name" value="ATase"/>
    <property type="match status" value="1"/>
</dbReference>
<evidence type="ECO:0000256" key="2">
    <source>
        <dbReference type="ARBA" id="ARBA00008711"/>
    </source>
</evidence>
<evidence type="ECO:0000256" key="1">
    <source>
        <dbReference type="ARBA" id="ARBA00001286"/>
    </source>
</evidence>
<proteinExistence type="inferred from homology"/>
<comment type="catalytic activity">
    <reaction evidence="8">
        <text>a 6-O-methyl-2'-deoxyguanosine in DNA + L-cysteinyl-[protein] = S-methyl-L-cysteinyl-[protein] + a 2'-deoxyguanosine in DNA</text>
        <dbReference type="Rhea" id="RHEA:24000"/>
        <dbReference type="Rhea" id="RHEA-COMP:10131"/>
        <dbReference type="Rhea" id="RHEA-COMP:10132"/>
        <dbReference type="Rhea" id="RHEA-COMP:11367"/>
        <dbReference type="Rhea" id="RHEA-COMP:11368"/>
        <dbReference type="ChEBI" id="CHEBI:29950"/>
        <dbReference type="ChEBI" id="CHEBI:82612"/>
        <dbReference type="ChEBI" id="CHEBI:85445"/>
        <dbReference type="ChEBI" id="CHEBI:85448"/>
        <dbReference type="EC" id="2.1.1.63"/>
    </reaction>
</comment>
<evidence type="ECO:0000313" key="11">
    <source>
        <dbReference type="Proteomes" id="UP000321058"/>
    </source>
</evidence>
<sequence>MAAQAFALFDTPIGSCGIAWNAKGIAGFHLPLATVQATRARLQQRWSGAVESTPPPGVQRIIERILALLNGEAMDLSDIPIDLADAPEFHRKVYEVARTIPPGRTMTYGEIAKRLGVPHESREVGQALGRNPIAIIVPCHRVLGADGKMGGFSASGGVATKRRILEIEGAAALSAGPLFDRR</sequence>
<gene>
    <name evidence="10" type="ORF">RSO01_40130</name>
</gene>
<dbReference type="EMBL" id="BKAJ01000071">
    <property type="protein sequence ID" value="GEP56847.1"/>
    <property type="molecule type" value="Genomic_DNA"/>
</dbReference>
<dbReference type="FunFam" id="1.10.10.10:FF:000214">
    <property type="entry name" value="Methylated-DNA--protein-cysteine methyltransferase"/>
    <property type="match status" value="1"/>
</dbReference>
<feature type="domain" description="Methylated-DNA-[protein]-cysteine S-methyltransferase DNA binding" evidence="9">
    <location>
        <begin position="88"/>
        <end position="170"/>
    </location>
</feature>
<dbReference type="Gene3D" id="1.10.10.10">
    <property type="entry name" value="Winged helix-like DNA-binding domain superfamily/Winged helix DNA-binding domain"/>
    <property type="match status" value="1"/>
</dbReference>
<dbReference type="SUPFAM" id="SSF53155">
    <property type="entry name" value="Methylated DNA-protein cysteine methyltransferase domain"/>
    <property type="match status" value="1"/>
</dbReference>
<comment type="similarity">
    <text evidence="2">Belongs to the MGMT family.</text>
</comment>
<dbReference type="EC" id="2.1.1.63" evidence="3"/>
<evidence type="ECO:0000256" key="7">
    <source>
        <dbReference type="ARBA" id="ARBA00023204"/>
    </source>
</evidence>
<dbReference type="Proteomes" id="UP000321058">
    <property type="component" value="Unassembled WGS sequence"/>
</dbReference>
<reference evidence="10 11" key="1">
    <citation type="submission" date="2019-07" db="EMBL/GenBank/DDBJ databases">
        <title>Whole genome shotgun sequence of Reyranella soli NBRC 108950.</title>
        <authorList>
            <person name="Hosoyama A."/>
            <person name="Uohara A."/>
            <person name="Ohji S."/>
            <person name="Ichikawa N."/>
        </authorList>
    </citation>
    <scope>NUCLEOTIDE SEQUENCE [LARGE SCALE GENOMIC DNA]</scope>
    <source>
        <strain evidence="10 11">NBRC 108950</strain>
    </source>
</reference>
<dbReference type="AlphaFoldDB" id="A0A512ND21"/>
<evidence type="ECO:0000256" key="5">
    <source>
        <dbReference type="ARBA" id="ARBA00022679"/>
    </source>
</evidence>
<dbReference type="RefSeq" id="WP_170303208.1">
    <property type="nucleotide sequence ID" value="NZ_BKAJ01000071.1"/>
</dbReference>
<protein>
    <recommendedName>
        <fullName evidence="3">methylated-DNA--[protein]-cysteine S-methyltransferase</fullName>
        <ecNumber evidence="3">2.1.1.63</ecNumber>
    </recommendedName>
</protein>
<accession>A0A512ND21</accession>
<dbReference type="InterPro" id="IPR036217">
    <property type="entry name" value="MethylDNA_cys_MeTrfase_DNAb"/>
</dbReference>
<keyword evidence="7" id="KW-0234">DNA repair</keyword>
<dbReference type="Gene3D" id="3.30.160.70">
    <property type="entry name" value="Methylated DNA-protein cysteine methyltransferase domain"/>
    <property type="match status" value="1"/>
</dbReference>
<dbReference type="Pfam" id="PF01035">
    <property type="entry name" value="DNA_binding_1"/>
    <property type="match status" value="1"/>
</dbReference>
<evidence type="ECO:0000256" key="8">
    <source>
        <dbReference type="ARBA" id="ARBA00049348"/>
    </source>
</evidence>
<comment type="catalytic activity">
    <reaction evidence="1">
        <text>a 4-O-methyl-thymidine in DNA + L-cysteinyl-[protein] = a thymidine in DNA + S-methyl-L-cysteinyl-[protein]</text>
        <dbReference type="Rhea" id="RHEA:53428"/>
        <dbReference type="Rhea" id="RHEA-COMP:10131"/>
        <dbReference type="Rhea" id="RHEA-COMP:10132"/>
        <dbReference type="Rhea" id="RHEA-COMP:13555"/>
        <dbReference type="Rhea" id="RHEA-COMP:13556"/>
        <dbReference type="ChEBI" id="CHEBI:29950"/>
        <dbReference type="ChEBI" id="CHEBI:82612"/>
        <dbReference type="ChEBI" id="CHEBI:137386"/>
        <dbReference type="ChEBI" id="CHEBI:137387"/>
        <dbReference type="EC" id="2.1.1.63"/>
    </reaction>
</comment>
<evidence type="ECO:0000259" key="9">
    <source>
        <dbReference type="Pfam" id="PF01035"/>
    </source>
</evidence>
<dbReference type="GO" id="GO:0006281">
    <property type="term" value="P:DNA repair"/>
    <property type="evidence" value="ECO:0007669"/>
    <property type="project" value="UniProtKB-KW"/>
</dbReference>
<name>A0A512ND21_9HYPH</name>
<dbReference type="PROSITE" id="PS00374">
    <property type="entry name" value="MGMT"/>
    <property type="match status" value="1"/>
</dbReference>
<dbReference type="NCBIfam" id="TIGR00589">
    <property type="entry name" value="ogt"/>
    <property type="match status" value="1"/>
</dbReference>
<evidence type="ECO:0000256" key="6">
    <source>
        <dbReference type="ARBA" id="ARBA00022763"/>
    </source>
</evidence>
<dbReference type="InterPro" id="IPR001497">
    <property type="entry name" value="MethylDNA_cys_MeTrfase_AS"/>
</dbReference>
<organism evidence="10 11">
    <name type="scientific">Reyranella soli</name>
    <dbReference type="NCBI Taxonomy" id="1230389"/>
    <lineage>
        <taxon>Bacteria</taxon>
        <taxon>Pseudomonadati</taxon>
        <taxon>Pseudomonadota</taxon>
        <taxon>Alphaproteobacteria</taxon>
        <taxon>Hyphomicrobiales</taxon>
        <taxon>Reyranellaceae</taxon>
        <taxon>Reyranella</taxon>
    </lineage>
</organism>
<evidence type="ECO:0000256" key="3">
    <source>
        <dbReference type="ARBA" id="ARBA00011918"/>
    </source>
</evidence>
<dbReference type="PANTHER" id="PTHR10815:SF5">
    <property type="entry name" value="METHYLATED-DNA--PROTEIN-CYSTEINE METHYLTRANSFERASE"/>
    <property type="match status" value="1"/>
</dbReference>
<dbReference type="SUPFAM" id="SSF46767">
    <property type="entry name" value="Methylated DNA-protein cysteine methyltransferase, C-terminal domain"/>
    <property type="match status" value="1"/>
</dbReference>
<keyword evidence="6" id="KW-0227">DNA damage</keyword>
<keyword evidence="5 10" id="KW-0808">Transferase</keyword>
<dbReference type="InterPro" id="IPR036631">
    <property type="entry name" value="MGMT_N_sf"/>
</dbReference>
<dbReference type="PANTHER" id="PTHR10815">
    <property type="entry name" value="METHYLATED-DNA--PROTEIN-CYSTEINE METHYLTRANSFERASE"/>
    <property type="match status" value="1"/>
</dbReference>
<keyword evidence="11" id="KW-1185">Reference proteome</keyword>
<dbReference type="GO" id="GO:0032259">
    <property type="term" value="P:methylation"/>
    <property type="evidence" value="ECO:0007669"/>
    <property type="project" value="UniProtKB-KW"/>
</dbReference>
<evidence type="ECO:0000313" key="10">
    <source>
        <dbReference type="EMBL" id="GEP56847.1"/>
    </source>
</evidence>
<evidence type="ECO:0000256" key="4">
    <source>
        <dbReference type="ARBA" id="ARBA00022603"/>
    </source>
</evidence>